<protein>
    <submittedName>
        <fullName evidence="3">CBS domain-containing protein</fullName>
    </submittedName>
</protein>
<reference evidence="3 4" key="1">
    <citation type="submission" date="2018-08" db="EMBL/GenBank/DDBJ databases">
        <title>A genome reference for cultivated species of the human gut microbiota.</title>
        <authorList>
            <person name="Zou Y."/>
            <person name="Xue W."/>
            <person name="Luo G."/>
        </authorList>
    </citation>
    <scope>NUCLEOTIDE SEQUENCE [LARGE SCALE GENOMIC DNA]</scope>
    <source>
        <strain evidence="3 4">AF18-46</strain>
    </source>
</reference>
<organism evidence="3 4">
    <name type="scientific">Solobacterium moorei</name>
    <dbReference type="NCBI Taxonomy" id="102148"/>
    <lineage>
        <taxon>Bacteria</taxon>
        <taxon>Bacillati</taxon>
        <taxon>Bacillota</taxon>
        <taxon>Erysipelotrichia</taxon>
        <taxon>Erysipelotrichales</taxon>
        <taxon>Erysipelotrichaceae</taxon>
        <taxon>Solobacterium</taxon>
    </lineage>
</organism>
<evidence type="ECO:0000313" key="4">
    <source>
        <dbReference type="Proteomes" id="UP000284731"/>
    </source>
</evidence>
<keyword evidence="1" id="KW-0129">CBS domain</keyword>
<dbReference type="CDD" id="cd02205">
    <property type="entry name" value="CBS_pair_SF"/>
    <property type="match status" value="1"/>
</dbReference>
<evidence type="ECO:0000259" key="2">
    <source>
        <dbReference type="PROSITE" id="PS51371"/>
    </source>
</evidence>
<dbReference type="RefSeq" id="WP_118764390.1">
    <property type="nucleotide sequence ID" value="NZ_CABJCF010000001.1"/>
</dbReference>
<sequence length="229" mass="25747">MTNAERFLNAYAQCEKRLAELAEQPRYIPFSQLVARCANRSRVVAINQQSLREYNELRNAIVHIRGSKKEIIAEPCNSVTEDIERIAKLLTEPHDILKYASMPVKTVHIDTSIRDAFQLMQEMDTSKIPVYKEQNFVGMLTLAEIAKVAMQGRTDDTVVSDVISSTKNSRVVFTSKSNNVDVVLEYFDKARDEGITLLAILITESGKPSEKPIGIITTADLPNILKIYA</sequence>
<dbReference type="SUPFAM" id="SSF54631">
    <property type="entry name" value="CBS-domain pair"/>
    <property type="match status" value="1"/>
</dbReference>
<dbReference type="InterPro" id="IPR046342">
    <property type="entry name" value="CBS_dom_sf"/>
</dbReference>
<comment type="caution">
    <text evidence="3">The sequence shown here is derived from an EMBL/GenBank/DDBJ whole genome shotgun (WGS) entry which is preliminary data.</text>
</comment>
<dbReference type="EMBL" id="QRWX01000001">
    <property type="protein sequence ID" value="RGT57976.1"/>
    <property type="molecule type" value="Genomic_DNA"/>
</dbReference>
<name>A0A412PIG3_9FIRM</name>
<evidence type="ECO:0000313" key="3">
    <source>
        <dbReference type="EMBL" id="RGT57976.1"/>
    </source>
</evidence>
<dbReference type="Gene3D" id="3.10.580.10">
    <property type="entry name" value="CBS-domain"/>
    <property type="match status" value="1"/>
</dbReference>
<gene>
    <name evidence="3" type="ORF">DWX20_02705</name>
</gene>
<feature type="domain" description="CBS" evidence="2">
    <location>
        <begin position="100"/>
        <end position="157"/>
    </location>
</feature>
<evidence type="ECO:0000256" key="1">
    <source>
        <dbReference type="PROSITE-ProRule" id="PRU00703"/>
    </source>
</evidence>
<dbReference type="InterPro" id="IPR000644">
    <property type="entry name" value="CBS_dom"/>
</dbReference>
<dbReference type="AlphaFoldDB" id="A0A412PIG3"/>
<dbReference type="PROSITE" id="PS51371">
    <property type="entry name" value="CBS"/>
    <property type="match status" value="1"/>
</dbReference>
<proteinExistence type="predicted"/>
<dbReference type="Proteomes" id="UP000284731">
    <property type="component" value="Unassembled WGS sequence"/>
</dbReference>
<dbReference type="Pfam" id="PF00571">
    <property type="entry name" value="CBS"/>
    <property type="match status" value="1"/>
</dbReference>
<dbReference type="SMART" id="SM00116">
    <property type="entry name" value="CBS"/>
    <property type="match status" value="2"/>
</dbReference>
<accession>A0A412PIG3</accession>